<keyword evidence="1" id="KW-1133">Transmembrane helix</keyword>
<keyword evidence="3" id="KW-1185">Reference proteome</keyword>
<organism evidence="2 3">
    <name type="scientific">Helicobacter aurati</name>
    <dbReference type="NCBI Taxonomy" id="137778"/>
    <lineage>
        <taxon>Bacteria</taxon>
        <taxon>Pseudomonadati</taxon>
        <taxon>Campylobacterota</taxon>
        <taxon>Epsilonproteobacteria</taxon>
        <taxon>Campylobacterales</taxon>
        <taxon>Helicobacteraceae</taxon>
        <taxon>Helicobacter</taxon>
    </lineage>
</organism>
<keyword evidence="1" id="KW-0812">Transmembrane</keyword>
<evidence type="ECO:0000256" key="1">
    <source>
        <dbReference type="SAM" id="Phobius"/>
    </source>
</evidence>
<dbReference type="OrthoDB" id="5329040at2"/>
<sequence>MQRYIDILFYIVLCLVAGIGIFLHSSYTDKYFPLATNALEQEPIYEVYQQDLRDKLHNIYALSAETIGNHTYLITFFDTPLMQSSLTGHNLYGLLFSPSEYSLATHNSQVWSDAKILATQDFLLQQTKQYINGISRPIIYQNNNQLFLFLNTQGKFAALSNKIRVFSTSINDLHDVFRSDAKTNIPFKFIKNISFSGFGNFNHFLSDTLLPIYDTMSPVHASQDSLDSQTRSAFILSFILQLKTHVPIFALLDSNLKLQEKLVIDTSLEQPTITQLPVRKELFSLDKQTKTYSCIAAYIHNSKRLYFQTCELHNGTLQMDSLQESLNIDNVTSIELATIGEFVLLLYTQNNTTLNLALWNGTDFSPIQQIAYSNKQPIVSKLLADGDKGYIFYVNEKAILQAIMFNESYLTQFTSQEDKD</sequence>
<dbReference type="Proteomes" id="UP000256424">
    <property type="component" value="Unassembled WGS sequence"/>
</dbReference>
<protein>
    <recommendedName>
        <fullName evidence="4">Sialidase domain-containing protein</fullName>
    </recommendedName>
</protein>
<evidence type="ECO:0008006" key="4">
    <source>
        <dbReference type="Google" id="ProtNLM"/>
    </source>
</evidence>
<gene>
    <name evidence="2" type="ORF">CQA66_04960</name>
</gene>
<reference evidence="2 3" key="1">
    <citation type="submission" date="2018-04" db="EMBL/GenBank/DDBJ databases">
        <title>Novel Campyloabacter and Helicobacter Species and Strains.</title>
        <authorList>
            <person name="Mannion A.J."/>
            <person name="Shen Z."/>
            <person name="Fox J.G."/>
        </authorList>
    </citation>
    <scope>NUCLEOTIDE SEQUENCE [LARGE SCALE GENOMIC DNA]</scope>
    <source>
        <strain evidence="2 3">MIT 97-5075</strain>
    </source>
</reference>
<accession>A0A3D8J685</accession>
<evidence type="ECO:0000313" key="2">
    <source>
        <dbReference type="EMBL" id="RDU72414.1"/>
    </source>
</evidence>
<proteinExistence type="predicted"/>
<evidence type="ECO:0000313" key="3">
    <source>
        <dbReference type="Proteomes" id="UP000256424"/>
    </source>
</evidence>
<dbReference type="AlphaFoldDB" id="A0A3D8J685"/>
<feature type="transmembrane region" description="Helical" evidence="1">
    <location>
        <begin position="7"/>
        <end position="27"/>
    </location>
</feature>
<name>A0A3D8J685_9HELI</name>
<comment type="caution">
    <text evidence="2">The sequence shown here is derived from an EMBL/GenBank/DDBJ whole genome shotgun (WGS) entry which is preliminary data.</text>
</comment>
<dbReference type="RefSeq" id="WP_104762807.1">
    <property type="nucleotide sequence ID" value="NZ_FZPM01000009.1"/>
</dbReference>
<dbReference type="EMBL" id="NXLW01000007">
    <property type="protein sequence ID" value="RDU72414.1"/>
    <property type="molecule type" value="Genomic_DNA"/>
</dbReference>
<keyword evidence="1" id="KW-0472">Membrane</keyword>